<name>A0A3S5A9T7_9PLAT</name>
<gene>
    <name evidence="1" type="ORF">PXEA_LOCUS11974</name>
</gene>
<dbReference type="EMBL" id="CAAALY010037425">
    <property type="protein sequence ID" value="VEL18534.1"/>
    <property type="molecule type" value="Genomic_DNA"/>
</dbReference>
<sequence length="89" mass="10034">MSVSGQHAWICVYRVDNFTGFLPAQVNQVYCNEANLRNQRVLLLFTIFSLSSARFLSSSLFHPFRICCAYEPQGAHDGIQAICGQTNNF</sequence>
<protein>
    <submittedName>
        <fullName evidence="1">Uncharacterized protein</fullName>
    </submittedName>
</protein>
<reference evidence="1" key="1">
    <citation type="submission" date="2018-11" db="EMBL/GenBank/DDBJ databases">
        <authorList>
            <consortium name="Pathogen Informatics"/>
        </authorList>
    </citation>
    <scope>NUCLEOTIDE SEQUENCE</scope>
</reference>
<evidence type="ECO:0000313" key="1">
    <source>
        <dbReference type="EMBL" id="VEL18534.1"/>
    </source>
</evidence>
<dbReference type="Proteomes" id="UP000784294">
    <property type="component" value="Unassembled WGS sequence"/>
</dbReference>
<keyword evidence="2" id="KW-1185">Reference proteome</keyword>
<dbReference type="AlphaFoldDB" id="A0A3S5A9T7"/>
<accession>A0A3S5A9T7</accession>
<proteinExistence type="predicted"/>
<organism evidence="1 2">
    <name type="scientific">Protopolystoma xenopodis</name>
    <dbReference type="NCBI Taxonomy" id="117903"/>
    <lineage>
        <taxon>Eukaryota</taxon>
        <taxon>Metazoa</taxon>
        <taxon>Spiralia</taxon>
        <taxon>Lophotrochozoa</taxon>
        <taxon>Platyhelminthes</taxon>
        <taxon>Monogenea</taxon>
        <taxon>Polyopisthocotylea</taxon>
        <taxon>Polystomatidea</taxon>
        <taxon>Polystomatidae</taxon>
        <taxon>Protopolystoma</taxon>
    </lineage>
</organism>
<comment type="caution">
    <text evidence="1">The sequence shown here is derived from an EMBL/GenBank/DDBJ whole genome shotgun (WGS) entry which is preliminary data.</text>
</comment>
<evidence type="ECO:0000313" key="2">
    <source>
        <dbReference type="Proteomes" id="UP000784294"/>
    </source>
</evidence>